<evidence type="ECO:0000256" key="2">
    <source>
        <dbReference type="SAM" id="SignalP"/>
    </source>
</evidence>
<dbReference type="SUPFAM" id="SSF48452">
    <property type="entry name" value="TPR-like"/>
    <property type="match status" value="1"/>
</dbReference>
<evidence type="ECO:0008006" key="5">
    <source>
        <dbReference type="Google" id="ProtNLM"/>
    </source>
</evidence>
<sequence length="211" mass="23920">MPKQTISTLILMACLTLAYAQTDSLLSKRVPILDTARSATTLQQLANEFERIALADEGSWLAHYYTAYAYVELAYQTKGDQIDTYCDQAEIYLKNAEKLQPAHTEIYALYAYLYGARVNVNPMLRGAKMGTQSEQYINLAIKANPDNPRPYLIRGMGKYYTPKIFGGGKEKAIPFLEEALEKFSTFKPQPPYAPNWGKPLTERLLQDSRKE</sequence>
<reference evidence="4" key="1">
    <citation type="journal article" date="2019" name="Int. J. Syst. Evol. Microbiol.">
        <title>The Global Catalogue of Microorganisms (GCM) 10K type strain sequencing project: providing services to taxonomists for standard genome sequencing and annotation.</title>
        <authorList>
            <consortium name="The Broad Institute Genomics Platform"/>
            <consortium name="The Broad Institute Genome Sequencing Center for Infectious Disease"/>
            <person name="Wu L."/>
            <person name="Ma J."/>
        </authorList>
    </citation>
    <scope>NUCLEOTIDE SEQUENCE [LARGE SCALE GENOMIC DNA]</scope>
    <source>
        <strain evidence="4">CGMCC 1.15342</strain>
    </source>
</reference>
<name>A0ABQ1M3N1_9SPHI</name>
<dbReference type="EMBL" id="BMIK01000009">
    <property type="protein sequence ID" value="GGC33874.1"/>
    <property type="molecule type" value="Genomic_DNA"/>
</dbReference>
<gene>
    <name evidence="3" type="ORF">GCM10011386_27510</name>
</gene>
<dbReference type="RefSeq" id="WP_188751651.1">
    <property type="nucleotide sequence ID" value="NZ_BMIK01000009.1"/>
</dbReference>
<dbReference type="Gene3D" id="1.25.40.10">
    <property type="entry name" value="Tetratricopeptide repeat domain"/>
    <property type="match status" value="1"/>
</dbReference>
<keyword evidence="4" id="KW-1185">Reference proteome</keyword>
<dbReference type="InterPro" id="IPR011990">
    <property type="entry name" value="TPR-like_helical_dom_sf"/>
</dbReference>
<comment type="caution">
    <text evidence="3">The sequence shown here is derived from an EMBL/GenBank/DDBJ whole genome shotgun (WGS) entry which is preliminary data.</text>
</comment>
<evidence type="ECO:0000256" key="1">
    <source>
        <dbReference type="SAM" id="MobiDB-lite"/>
    </source>
</evidence>
<feature type="chain" id="PRO_5046888015" description="Tetratricopeptide repeat protein" evidence="2">
    <location>
        <begin position="21"/>
        <end position="211"/>
    </location>
</feature>
<feature type="region of interest" description="Disordered" evidence="1">
    <location>
        <begin position="190"/>
        <end position="211"/>
    </location>
</feature>
<feature type="signal peptide" evidence="2">
    <location>
        <begin position="1"/>
        <end position="20"/>
    </location>
</feature>
<feature type="compositionally biased region" description="Basic and acidic residues" evidence="1">
    <location>
        <begin position="200"/>
        <end position="211"/>
    </location>
</feature>
<organism evidence="3 4">
    <name type="scientific">Parapedobacter defluvii</name>
    <dbReference type="NCBI Taxonomy" id="2045106"/>
    <lineage>
        <taxon>Bacteria</taxon>
        <taxon>Pseudomonadati</taxon>
        <taxon>Bacteroidota</taxon>
        <taxon>Sphingobacteriia</taxon>
        <taxon>Sphingobacteriales</taxon>
        <taxon>Sphingobacteriaceae</taxon>
        <taxon>Parapedobacter</taxon>
    </lineage>
</organism>
<accession>A0ABQ1M3N1</accession>
<proteinExistence type="predicted"/>
<evidence type="ECO:0000313" key="3">
    <source>
        <dbReference type="EMBL" id="GGC33874.1"/>
    </source>
</evidence>
<evidence type="ECO:0000313" key="4">
    <source>
        <dbReference type="Proteomes" id="UP000597338"/>
    </source>
</evidence>
<keyword evidence="2" id="KW-0732">Signal</keyword>
<protein>
    <recommendedName>
        <fullName evidence="5">Tetratricopeptide repeat protein</fullName>
    </recommendedName>
</protein>
<dbReference type="Proteomes" id="UP000597338">
    <property type="component" value="Unassembled WGS sequence"/>
</dbReference>